<evidence type="ECO:0000313" key="3">
    <source>
        <dbReference type="Proteomes" id="UP001168821"/>
    </source>
</evidence>
<feature type="region of interest" description="Disordered" evidence="1">
    <location>
        <begin position="1"/>
        <end position="20"/>
    </location>
</feature>
<proteinExistence type="predicted"/>
<accession>A0AA38I9L2</accession>
<feature type="compositionally biased region" description="Polar residues" evidence="1">
    <location>
        <begin position="593"/>
        <end position="603"/>
    </location>
</feature>
<feature type="region of interest" description="Disordered" evidence="1">
    <location>
        <begin position="44"/>
        <end position="81"/>
    </location>
</feature>
<comment type="caution">
    <text evidence="2">The sequence shown here is derived from an EMBL/GenBank/DDBJ whole genome shotgun (WGS) entry which is preliminary data.</text>
</comment>
<feature type="compositionally biased region" description="Polar residues" evidence="1">
    <location>
        <begin position="662"/>
        <end position="687"/>
    </location>
</feature>
<feature type="compositionally biased region" description="Polar residues" evidence="1">
    <location>
        <begin position="637"/>
        <end position="647"/>
    </location>
</feature>
<feature type="region of interest" description="Disordered" evidence="1">
    <location>
        <begin position="637"/>
        <end position="726"/>
    </location>
</feature>
<evidence type="ECO:0000256" key="1">
    <source>
        <dbReference type="SAM" id="MobiDB-lite"/>
    </source>
</evidence>
<keyword evidence="3" id="KW-1185">Reference proteome</keyword>
<evidence type="ECO:0000313" key="2">
    <source>
        <dbReference type="EMBL" id="KAJ3649889.1"/>
    </source>
</evidence>
<feature type="compositionally biased region" description="Basic and acidic residues" evidence="1">
    <location>
        <begin position="538"/>
        <end position="564"/>
    </location>
</feature>
<feature type="compositionally biased region" description="Polar residues" evidence="1">
    <location>
        <begin position="524"/>
        <end position="533"/>
    </location>
</feature>
<feature type="compositionally biased region" description="Basic residues" evidence="1">
    <location>
        <begin position="309"/>
        <end position="335"/>
    </location>
</feature>
<name>A0AA38I9L2_9CUCU</name>
<protein>
    <submittedName>
        <fullName evidence="2">Uncharacterized protein</fullName>
    </submittedName>
</protein>
<feature type="compositionally biased region" description="Basic residues" evidence="1">
    <location>
        <begin position="441"/>
        <end position="452"/>
    </location>
</feature>
<feature type="region of interest" description="Disordered" evidence="1">
    <location>
        <begin position="309"/>
        <end position="338"/>
    </location>
</feature>
<feature type="compositionally biased region" description="Basic and acidic residues" evidence="1">
    <location>
        <begin position="505"/>
        <end position="523"/>
    </location>
</feature>
<sequence>MKVINKNHAKSPRKKLFGNTGPLQKIALRPSMIDRACLKKAVFSSTPMPHNKQQPFTPDSSGSVSPISDCAKENESKNSQPIVEVNRLNFSEGQNKSVISISSNNVSQEKEGSRSMSVKKNANDSIVKTKSMNVSANDGKREKLNNIVSKLILNNSVATDSVPATTNKLIQTSDNSRMHVQKPAISNQLSKALLRTKPNTQVRETQTGTSLCGSVRRRSSSLFDMSDNPISVCETSRILALNLVVNKSDESSSDHDVTPDAGVPWRVPSGLQDHIPPVPNEDRFPNFLEETLDDDTFLPKPPKKKKVFVNKKKKAQNSEKKKVKGRCSSVRKKTQKVNLDDERTNVEEGLKKESAQPVACTSLEPTILSTKKKRRNKIQSTNLFFHNGTLEGDNELLTADSPVFLPVVNNKLSCLEQDKAKNSVKEDNNNQTFSRVQDHSIKKRRSVNKKRGAVASTQTVNFNENDANRTITRSMSKTREQSPQTKETAASNNSVFDKTNSEVSRSGREKYKSKNVKAAEKSAKTNSQSQFSTDFDPPENRETTKETKNSSKRKLDQTKEKGRAVQDLQSAPLSHLSTEDNNVEPVLPGENGDIQNSLNSSTFPDRLEEKGEYLKKSKLNSCFVQLVNISHVAVNTSKNRSANQSNMKTKQNAKTKKKDTKVSNPELTAESSYPDSGIGTSSSQLQTFKKPAPVKKKAPKEAEVIEEPLIRRSTRQRRPAPVKAAGQIICRNQKEYDRENKYFTGVEKKNYSVNKNSSSRVSKSSTLRNSKSNSSSSSNRKTTRGPSCLRSTINTCSPIAEIGETNFDEENLQPVAHQSSSKATPQSRKNKNYVLGGKAQKVRNNTKKRRSILQSLKKTLEENTPSELVDLVDICVGDKIHSTKWLVKNPKLKKLNGMSGVSACVISDFANGLLKIDGGKSKPRQVAMHHQLASFVDRVKPTTALALRGFLGFVRLFYLDTEAAGGHELEDGGLVAHEKFSENKGELAVSAVQPVDLHRLETQIPPARSCFRGRRRYLLSLVAEFSSTGGSLEVVDVDGLDMDSFLRIFRFGEANRFLVHPKRDFRPSLAIAKVDKGDPALGGAGGGGVLSEAGLFVSIVSETLAEASVAGVMDGASSMTAGVGGFWHGSVPTWDHWCLGLSGLPGDRGCPGEAFYVAIRSSNR</sequence>
<organism evidence="2 3">
    <name type="scientific">Zophobas morio</name>
    <dbReference type="NCBI Taxonomy" id="2755281"/>
    <lineage>
        <taxon>Eukaryota</taxon>
        <taxon>Metazoa</taxon>
        <taxon>Ecdysozoa</taxon>
        <taxon>Arthropoda</taxon>
        <taxon>Hexapoda</taxon>
        <taxon>Insecta</taxon>
        <taxon>Pterygota</taxon>
        <taxon>Neoptera</taxon>
        <taxon>Endopterygota</taxon>
        <taxon>Coleoptera</taxon>
        <taxon>Polyphaga</taxon>
        <taxon>Cucujiformia</taxon>
        <taxon>Tenebrionidae</taxon>
        <taxon>Zophobas</taxon>
    </lineage>
</organism>
<dbReference type="AlphaFoldDB" id="A0AA38I9L2"/>
<reference evidence="2" key="1">
    <citation type="journal article" date="2023" name="G3 (Bethesda)">
        <title>Whole genome assemblies of Zophobas morio and Tenebrio molitor.</title>
        <authorList>
            <person name="Kaur S."/>
            <person name="Stinson S.A."/>
            <person name="diCenzo G.C."/>
        </authorList>
    </citation>
    <scope>NUCLEOTIDE SEQUENCE</scope>
    <source>
        <strain evidence="2">QUZm001</strain>
    </source>
</reference>
<feature type="compositionally biased region" description="Polar residues" evidence="1">
    <location>
        <begin position="567"/>
        <end position="580"/>
    </location>
</feature>
<feature type="region of interest" description="Disordered" evidence="1">
    <location>
        <begin position="422"/>
        <end position="603"/>
    </location>
</feature>
<dbReference type="EMBL" id="JALNTZ010000006">
    <property type="protein sequence ID" value="KAJ3649889.1"/>
    <property type="molecule type" value="Genomic_DNA"/>
</dbReference>
<gene>
    <name evidence="2" type="ORF">Zmor_021606</name>
</gene>
<feature type="compositionally biased region" description="Polar residues" evidence="1">
    <location>
        <begin position="44"/>
        <end position="66"/>
    </location>
</feature>
<feature type="compositionally biased region" description="Low complexity" evidence="1">
    <location>
        <begin position="752"/>
        <end position="780"/>
    </location>
</feature>
<feature type="region of interest" description="Disordered" evidence="1">
    <location>
        <begin position="752"/>
        <end position="790"/>
    </location>
</feature>
<feature type="compositionally biased region" description="Polar residues" evidence="1">
    <location>
        <begin position="455"/>
        <end position="504"/>
    </location>
</feature>
<dbReference type="Proteomes" id="UP001168821">
    <property type="component" value="Unassembled WGS sequence"/>
</dbReference>
<feature type="compositionally biased region" description="Basic residues" evidence="1">
    <location>
        <begin position="1"/>
        <end position="16"/>
    </location>
</feature>
<feature type="region of interest" description="Disordered" evidence="1">
    <location>
        <begin position="101"/>
        <end position="121"/>
    </location>
</feature>